<dbReference type="Gene3D" id="3.10.20.310">
    <property type="entry name" value="membrane protein fhac"/>
    <property type="match status" value="2"/>
</dbReference>
<evidence type="ECO:0000256" key="6">
    <source>
        <dbReference type="ARBA" id="ARBA00023237"/>
    </source>
</evidence>
<accession>A0ABV9QEP7</accession>
<evidence type="ECO:0000313" key="9">
    <source>
        <dbReference type="Proteomes" id="UP001596001"/>
    </source>
</evidence>
<dbReference type="InterPro" id="IPR000184">
    <property type="entry name" value="Bac_surfAg_D15"/>
</dbReference>
<dbReference type="RefSeq" id="WP_382432481.1">
    <property type="nucleotide sequence ID" value="NZ_JBHSHJ010000006.1"/>
</dbReference>
<gene>
    <name evidence="8" type="ORF">ACFO6X_09790</name>
</gene>
<evidence type="ECO:0000256" key="5">
    <source>
        <dbReference type="ARBA" id="ARBA00023136"/>
    </source>
</evidence>
<dbReference type="Proteomes" id="UP001596001">
    <property type="component" value="Unassembled WGS sequence"/>
</dbReference>
<dbReference type="Pfam" id="PF01103">
    <property type="entry name" value="Omp85"/>
    <property type="match status" value="1"/>
</dbReference>
<keyword evidence="6" id="KW-0998">Cell outer membrane</keyword>
<evidence type="ECO:0000256" key="1">
    <source>
        <dbReference type="ARBA" id="ARBA00004370"/>
    </source>
</evidence>
<feature type="domain" description="Bacterial surface antigen (D15)" evidence="7">
    <location>
        <begin position="386"/>
        <end position="629"/>
    </location>
</feature>
<dbReference type="EMBL" id="JBHSHJ010000006">
    <property type="protein sequence ID" value="MFC4789268.1"/>
    <property type="molecule type" value="Genomic_DNA"/>
</dbReference>
<dbReference type="PANTHER" id="PTHR12815">
    <property type="entry name" value="SORTING AND ASSEMBLY MACHINERY SAMM50 PROTEIN FAMILY MEMBER"/>
    <property type="match status" value="1"/>
</dbReference>
<dbReference type="InterPro" id="IPR039910">
    <property type="entry name" value="D15-like"/>
</dbReference>
<evidence type="ECO:0000259" key="7">
    <source>
        <dbReference type="Pfam" id="PF01103"/>
    </source>
</evidence>
<comment type="subcellular location">
    <subcellularLocation>
        <location evidence="1">Membrane</location>
    </subcellularLocation>
</comment>
<keyword evidence="5" id="KW-0472">Membrane</keyword>
<reference evidence="9" key="1">
    <citation type="journal article" date="2019" name="Int. J. Syst. Evol. Microbiol.">
        <title>The Global Catalogue of Microorganisms (GCM) 10K type strain sequencing project: providing services to taxonomists for standard genome sequencing and annotation.</title>
        <authorList>
            <consortium name="The Broad Institute Genomics Platform"/>
            <consortium name="The Broad Institute Genome Sequencing Center for Infectious Disease"/>
            <person name="Wu L."/>
            <person name="Ma J."/>
        </authorList>
    </citation>
    <scope>NUCLEOTIDE SEQUENCE [LARGE SCALE GENOMIC DNA]</scope>
    <source>
        <strain evidence="9">CCUG 49452</strain>
    </source>
</reference>
<evidence type="ECO:0000256" key="2">
    <source>
        <dbReference type="ARBA" id="ARBA00022452"/>
    </source>
</evidence>
<evidence type="ECO:0000313" key="8">
    <source>
        <dbReference type="EMBL" id="MFC4789268.1"/>
    </source>
</evidence>
<dbReference type="PANTHER" id="PTHR12815:SF47">
    <property type="entry name" value="TRANSLOCATION AND ASSEMBLY MODULE SUBUNIT TAMA"/>
    <property type="match status" value="1"/>
</dbReference>
<keyword evidence="9" id="KW-1185">Reference proteome</keyword>
<sequence length="629" mass="69066">MWGLLRGLAPVGRWVLLGVVLCAVAGCSGLPVRNQEQHNQDAPSQSSAVSEVEAFTLQVRSPNEEVAAYLEKHLELQRFRTLPELQEREWLRLLAAVPEDARELLATLGYFAPTIAVERTLAPHADAQALPQITLTVEPGAATQIAQVQIDFVGAVAQAEPASPQIAQIRQSWNLAPGQLFTQAAWDGAKALGLRSLQARHYPAARIAHSHALIDADQHRADLSVRYDSGPAYRFGTLQLHGQQRYDPEGARRIARLPMGASYDQAQLLEAQQRLASSGYYDTVFLRLDTDTATPEAAPVVAQVREAQLQKWVFGLGVSTDSGARLRIDHTHNRLPGLGWRAVSKLSLDQQTKLLATQWMDLPNEQGWRWFGGGQVQREVTGSYQVNSARLQAGQRRDSERIDRSNYLQYDYAHAQGTAAPPSSTALSANHSWTGRYFDSTTAPAAGYGLAWELGVGMTLHPQRDPFVRLLGRWLAFVPSQAVTLPSGRSRQSRWALRAEGGAVLAREGASLPVTQLFLTGGDTTVRGYGYHQIGARTVLHQLYGGRYLAVTSVEWQRPIVLNGQFSDWESTLFADAGAVGDTPRAMRLRTSVGAGVRWRSPVGPLQADVAYGVQDQSVRLHLRLGFSF</sequence>
<dbReference type="Gene3D" id="2.40.160.50">
    <property type="entry name" value="membrane protein fhac: a member of the omp85/tpsb transporter family"/>
    <property type="match status" value="1"/>
</dbReference>
<evidence type="ECO:0000256" key="3">
    <source>
        <dbReference type="ARBA" id="ARBA00022692"/>
    </source>
</evidence>
<evidence type="ECO:0000256" key="4">
    <source>
        <dbReference type="ARBA" id="ARBA00022729"/>
    </source>
</evidence>
<protein>
    <submittedName>
        <fullName evidence="8">Autotransporter assembly complex family protein</fullName>
    </submittedName>
</protein>
<keyword evidence="2" id="KW-1134">Transmembrane beta strand</keyword>
<name>A0ABV9QEP7_9BURK</name>
<keyword evidence="3" id="KW-0812">Transmembrane</keyword>
<keyword evidence="4" id="KW-0732">Signal</keyword>
<proteinExistence type="predicted"/>
<comment type="caution">
    <text evidence="8">The sequence shown here is derived from an EMBL/GenBank/DDBJ whole genome shotgun (WGS) entry which is preliminary data.</text>
</comment>
<organism evidence="8 9">
    <name type="scientific">Giesbergeria sinuosa</name>
    <dbReference type="NCBI Taxonomy" id="80883"/>
    <lineage>
        <taxon>Bacteria</taxon>
        <taxon>Pseudomonadati</taxon>
        <taxon>Pseudomonadota</taxon>
        <taxon>Betaproteobacteria</taxon>
        <taxon>Burkholderiales</taxon>
        <taxon>Comamonadaceae</taxon>
        <taxon>Giesbergeria</taxon>
    </lineage>
</organism>
<dbReference type="PROSITE" id="PS51257">
    <property type="entry name" value="PROKAR_LIPOPROTEIN"/>
    <property type="match status" value="1"/>
</dbReference>